<dbReference type="InterPro" id="IPR006047">
    <property type="entry name" value="GH13_cat_dom"/>
</dbReference>
<dbReference type="InterPro" id="IPR004193">
    <property type="entry name" value="Glyco_hydro_13_N"/>
</dbReference>
<evidence type="ECO:0000256" key="1">
    <source>
        <dbReference type="ARBA" id="ARBA00008061"/>
    </source>
</evidence>
<feature type="region of interest" description="Disordered" evidence="4">
    <location>
        <begin position="473"/>
        <end position="495"/>
    </location>
</feature>
<dbReference type="SUPFAM" id="SSF51445">
    <property type="entry name" value="(Trans)glycosidases"/>
    <property type="match status" value="1"/>
</dbReference>
<dbReference type="CDD" id="cd02856">
    <property type="entry name" value="E_set_GDE_Isoamylase_N"/>
    <property type="match status" value="1"/>
</dbReference>
<dbReference type="InterPro" id="IPR044505">
    <property type="entry name" value="GlgX_Isoamylase_N_E_set"/>
</dbReference>
<dbReference type="SUPFAM" id="SSF51011">
    <property type="entry name" value="Glycosyl hydrolase domain"/>
    <property type="match status" value="1"/>
</dbReference>
<comment type="caution">
    <text evidence="6">The sequence shown here is derived from an EMBL/GenBank/DDBJ whole genome shotgun (WGS) entry which is preliminary data.</text>
</comment>
<keyword evidence="2" id="KW-0378">Hydrolase</keyword>
<name>A0ABQ1W9P1_9BACT</name>
<dbReference type="InterPro" id="IPR013783">
    <property type="entry name" value="Ig-like_fold"/>
</dbReference>
<evidence type="ECO:0000256" key="3">
    <source>
        <dbReference type="ARBA" id="ARBA00023295"/>
    </source>
</evidence>
<dbReference type="InterPro" id="IPR011837">
    <property type="entry name" value="Glycogen_debranch_GlgX"/>
</dbReference>
<dbReference type="InterPro" id="IPR013780">
    <property type="entry name" value="Glyco_hydro_b"/>
</dbReference>
<protein>
    <submittedName>
        <fullName evidence="6">Glycogen operon protein GlgX homolog</fullName>
    </submittedName>
</protein>
<comment type="similarity">
    <text evidence="1">Belongs to the glycosyl hydrolase 13 family.</text>
</comment>
<reference evidence="7" key="1">
    <citation type="journal article" date="2019" name="Int. J. Syst. Evol. Microbiol.">
        <title>The Global Catalogue of Microorganisms (GCM) 10K type strain sequencing project: providing services to taxonomists for standard genome sequencing and annotation.</title>
        <authorList>
            <consortium name="The Broad Institute Genomics Platform"/>
            <consortium name="The Broad Institute Genome Sequencing Center for Infectious Disease"/>
            <person name="Wu L."/>
            <person name="Ma J."/>
        </authorList>
    </citation>
    <scope>NUCLEOTIDE SEQUENCE [LARGE SCALE GENOMIC DNA]</scope>
    <source>
        <strain evidence="7">CGMCC 1.12749</strain>
    </source>
</reference>
<keyword evidence="7" id="KW-1185">Reference proteome</keyword>
<dbReference type="InterPro" id="IPR017853">
    <property type="entry name" value="GH"/>
</dbReference>
<feature type="domain" description="Glycosyl hydrolase family 13 catalytic" evidence="5">
    <location>
        <begin position="170"/>
        <end position="574"/>
    </location>
</feature>
<dbReference type="PANTHER" id="PTHR43002">
    <property type="entry name" value="GLYCOGEN DEBRANCHING ENZYME"/>
    <property type="match status" value="1"/>
</dbReference>
<proteinExistence type="inferred from homology"/>
<dbReference type="Gene3D" id="3.20.20.80">
    <property type="entry name" value="Glycosidases"/>
    <property type="match status" value="1"/>
</dbReference>
<dbReference type="InterPro" id="IPR014756">
    <property type="entry name" value="Ig_E-set"/>
</dbReference>
<organism evidence="6 7">
    <name type="scientific">Pontibacter amylolyticus</name>
    <dbReference type="NCBI Taxonomy" id="1424080"/>
    <lineage>
        <taxon>Bacteria</taxon>
        <taxon>Pseudomonadati</taxon>
        <taxon>Bacteroidota</taxon>
        <taxon>Cytophagia</taxon>
        <taxon>Cytophagales</taxon>
        <taxon>Hymenobacteraceae</taxon>
        <taxon>Pontibacter</taxon>
    </lineage>
</organism>
<accession>A0ABQ1W9P1</accession>
<dbReference type="Gene3D" id="2.60.40.10">
    <property type="entry name" value="Immunoglobulins"/>
    <property type="match status" value="1"/>
</dbReference>
<evidence type="ECO:0000256" key="2">
    <source>
        <dbReference type="ARBA" id="ARBA00022801"/>
    </source>
</evidence>
<dbReference type="Pfam" id="PF02922">
    <property type="entry name" value="CBM_48"/>
    <property type="match status" value="1"/>
</dbReference>
<dbReference type="SUPFAM" id="SSF81296">
    <property type="entry name" value="E set domains"/>
    <property type="match status" value="1"/>
</dbReference>
<dbReference type="NCBIfam" id="TIGR02100">
    <property type="entry name" value="glgX_debranch"/>
    <property type="match status" value="1"/>
</dbReference>
<evidence type="ECO:0000313" key="7">
    <source>
        <dbReference type="Proteomes" id="UP000634043"/>
    </source>
</evidence>
<sequence length="715" mass="81317">MNITVYPGSPYPLGATWDGEGVNFALYADNATGVELCLFNTTEDESESVKIKLNERTHQVWHAYLPEIKPGQLYGYRVYGPYEPSNGHRFNPSKLLIDPYAKAISGTIDWHDSLFGYELGGSEEDMEMSTLDSAPFIPFSVVVDPNYDWEGVKKPRIPYHKSIIYEAHVKGLTKLHPDIPEEIRGSYAAIGHPVTIKYLQELGITAIELMPVHHFITDRHLADNGLTNYWGYNSIGFFAPDVRYSSSGTLGEQVVEFKNMVKALHKAGIEVILDVVYNHTGEGNHMGPTLSFRGVDNSSYYRLMEEDKRFYMDYTGTGNTLNAMMPPVLRLIMDSLRYWILEMHVDGFRFDLAATLARELHEVDRLGSFFDIIHQDPVISQVKLIAEPWDIGEGGYLVGKFPPGWAEWNGKYRDCIRDYWRGEESTLGEFAERFTGSSDLYRDDFRRPTASINFITAHDGFTLNDLVSYNEKHNEANGEDNNDGESHNRSWNCGAEGPTEDKKIVELRNRQKRNFLTTLFLSQGVPMLVAGDEISRTQQGNNNAYCQDNEISWINWLTADKELLAFTQKIIDLRRNHPVFCRRRWFQGQPIKGLGVEDIAWFQPDGSEMTEERWNHDFAKSLGVFLNGRGLHSVGPKGEQIIDDSFYLIFNAHHEDVDYIIPEAKYGAQWTKILDTYHTEIKDEATTVEAGGNIRIGSRSVVLLHHPAGQLVTPK</sequence>
<dbReference type="CDD" id="cd11326">
    <property type="entry name" value="AmyAc_Glg_debranch"/>
    <property type="match status" value="1"/>
</dbReference>
<gene>
    <name evidence="6" type="primary">glgX</name>
    <name evidence="6" type="ORF">GCM10011323_25800</name>
</gene>
<dbReference type="SMART" id="SM00642">
    <property type="entry name" value="Aamy"/>
    <property type="match status" value="1"/>
</dbReference>
<evidence type="ECO:0000256" key="4">
    <source>
        <dbReference type="SAM" id="MobiDB-lite"/>
    </source>
</evidence>
<dbReference type="RefSeq" id="WP_188501933.1">
    <property type="nucleotide sequence ID" value="NZ_BMFP01000005.1"/>
</dbReference>
<dbReference type="Pfam" id="PF00128">
    <property type="entry name" value="Alpha-amylase"/>
    <property type="match status" value="1"/>
</dbReference>
<dbReference type="EMBL" id="BMFP01000005">
    <property type="protein sequence ID" value="GGG20624.1"/>
    <property type="molecule type" value="Genomic_DNA"/>
</dbReference>
<evidence type="ECO:0000313" key="6">
    <source>
        <dbReference type="EMBL" id="GGG20624.1"/>
    </source>
</evidence>
<dbReference type="Gene3D" id="2.60.40.1180">
    <property type="entry name" value="Golgi alpha-mannosidase II"/>
    <property type="match status" value="1"/>
</dbReference>
<evidence type="ECO:0000259" key="5">
    <source>
        <dbReference type="SMART" id="SM00642"/>
    </source>
</evidence>
<dbReference type="Proteomes" id="UP000634043">
    <property type="component" value="Unassembled WGS sequence"/>
</dbReference>
<keyword evidence="3" id="KW-0326">Glycosidase</keyword>